<comment type="similarity">
    <text evidence="3">Belongs to the nicotinamide ribonucleoside (NR) uptake permease (TC 4.B.1) family.</text>
</comment>
<evidence type="ECO:0000313" key="11">
    <source>
        <dbReference type="EMBL" id="AWI53689.1"/>
    </source>
</evidence>
<keyword evidence="8 10" id="KW-1133">Transmembrane helix</keyword>
<evidence type="ECO:0000256" key="5">
    <source>
        <dbReference type="ARBA" id="ARBA00022448"/>
    </source>
</evidence>
<dbReference type="GO" id="GO:0005886">
    <property type="term" value="C:plasma membrane"/>
    <property type="evidence" value="ECO:0007669"/>
    <property type="project" value="UniProtKB-SubCell"/>
</dbReference>
<keyword evidence="6" id="KW-1003">Cell membrane</keyword>
<evidence type="ECO:0000256" key="3">
    <source>
        <dbReference type="ARBA" id="ARBA00006669"/>
    </source>
</evidence>
<name>A0A2U8FRP3_9BURK</name>
<feature type="transmembrane region" description="Helical" evidence="10">
    <location>
        <begin position="78"/>
        <end position="96"/>
    </location>
</feature>
<dbReference type="PANTHER" id="PTHR36122:SF2">
    <property type="entry name" value="NICOTINAMIDE RIBOSIDE TRANSPORTER PNUC"/>
    <property type="match status" value="1"/>
</dbReference>
<dbReference type="Pfam" id="PF04973">
    <property type="entry name" value="NMN_transporter"/>
    <property type="match status" value="1"/>
</dbReference>
<protein>
    <recommendedName>
        <fullName evidence="4">Nicotinamide riboside transporter PnuC</fullName>
    </recommendedName>
</protein>
<proteinExistence type="inferred from homology"/>
<keyword evidence="9 10" id="KW-0472">Membrane</keyword>
<evidence type="ECO:0000256" key="6">
    <source>
        <dbReference type="ARBA" id="ARBA00022475"/>
    </source>
</evidence>
<evidence type="ECO:0000256" key="7">
    <source>
        <dbReference type="ARBA" id="ARBA00022692"/>
    </source>
</evidence>
<feature type="transmembrane region" description="Helical" evidence="10">
    <location>
        <begin position="20"/>
        <end position="42"/>
    </location>
</feature>
<dbReference type="PANTHER" id="PTHR36122">
    <property type="entry name" value="NICOTINAMIDE RIBOSIDE TRANSPORTER PNUC"/>
    <property type="match status" value="1"/>
</dbReference>
<accession>A0A2U8FRP3</accession>
<dbReference type="OrthoDB" id="9791248at2"/>
<gene>
    <name evidence="11" type="ORF">DEH84_09760</name>
</gene>
<reference evidence="11 12" key="1">
    <citation type="submission" date="2018-05" db="EMBL/GenBank/DDBJ databases">
        <title>complete genome sequence of Aquabacterium olei NBRC 110486.</title>
        <authorList>
            <person name="Tang B."/>
            <person name="Chang J."/>
            <person name="Zhang L."/>
            <person name="Yang H."/>
        </authorList>
    </citation>
    <scope>NUCLEOTIDE SEQUENCE [LARGE SCALE GENOMIC DNA]</scope>
    <source>
        <strain evidence="11 12">NBRC 110486</strain>
    </source>
</reference>
<feature type="transmembrane region" description="Helical" evidence="10">
    <location>
        <begin position="54"/>
        <end position="72"/>
    </location>
</feature>
<evidence type="ECO:0000313" key="12">
    <source>
        <dbReference type="Proteomes" id="UP000244892"/>
    </source>
</evidence>
<dbReference type="Proteomes" id="UP000244892">
    <property type="component" value="Chromosome"/>
</dbReference>
<keyword evidence="7 10" id="KW-0812">Transmembrane</keyword>
<dbReference type="InterPro" id="IPR006419">
    <property type="entry name" value="NMN_transpt_PnuC"/>
</dbReference>
<evidence type="ECO:0000256" key="2">
    <source>
        <dbReference type="ARBA" id="ARBA00004651"/>
    </source>
</evidence>
<organism evidence="11 12">
    <name type="scientific">Aquabacterium olei</name>
    <dbReference type="NCBI Taxonomy" id="1296669"/>
    <lineage>
        <taxon>Bacteria</taxon>
        <taxon>Pseudomonadati</taxon>
        <taxon>Pseudomonadota</taxon>
        <taxon>Betaproteobacteria</taxon>
        <taxon>Burkholderiales</taxon>
        <taxon>Aquabacterium</taxon>
    </lineage>
</organism>
<comment type="function">
    <text evidence="1">Required for nicotinamide riboside transport across the inner membrane.</text>
</comment>
<dbReference type="KEGG" id="aon:DEH84_09760"/>
<evidence type="ECO:0000256" key="8">
    <source>
        <dbReference type="ARBA" id="ARBA00022989"/>
    </source>
</evidence>
<dbReference type="RefSeq" id="WP_109036689.1">
    <property type="nucleotide sequence ID" value="NZ_CP029210.1"/>
</dbReference>
<evidence type="ECO:0000256" key="1">
    <source>
        <dbReference type="ARBA" id="ARBA00002672"/>
    </source>
</evidence>
<keyword evidence="5" id="KW-0813">Transport</keyword>
<evidence type="ECO:0000256" key="10">
    <source>
        <dbReference type="SAM" id="Phobius"/>
    </source>
</evidence>
<sequence length="217" mass="24073">MTAPLSLADSLVWLDPWLAPWFTAWGVPASRLEALAFVLSLVMVGLNLRVHVGAWPLAIVSSALYGLLFARSRLYGEASLQLVFIALSAWGWWRWWRDPAQADADAGVRSLTATQRRLAAAAGLALWPVIGLVLQHATDSDVAFADAFPTALSLLGQWLLARKLVENWPCWLVVNVASMALFAHKGLWLTVILYGLFAMLSVFGWRAWHQRVREARA</sequence>
<dbReference type="NCBIfam" id="TIGR01528">
    <property type="entry name" value="NMN_trans_PnuC"/>
    <property type="match status" value="1"/>
</dbReference>
<evidence type="ECO:0000256" key="4">
    <source>
        <dbReference type="ARBA" id="ARBA00017522"/>
    </source>
</evidence>
<dbReference type="EMBL" id="CP029210">
    <property type="protein sequence ID" value="AWI53689.1"/>
    <property type="molecule type" value="Genomic_DNA"/>
</dbReference>
<feature type="transmembrane region" description="Helical" evidence="10">
    <location>
        <begin position="191"/>
        <end position="208"/>
    </location>
</feature>
<comment type="subcellular location">
    <subcellularLocation>
        <location evidence="2">Cell membrane</location>
        <topology evidence="2">Multi-pass membrane protein</topology>
    </subcellularLocation>
</comment>
<feature type="transmembrane region" description="Helical" evidence="10">
    <location>
        <begin position="117"/>
        <end position="137"/>
    </location>
</feature>
<evidence type="ECO:0000256" key="9">
    <source>
        <dbReference type="ARBA" id="ARBA00023136"/>
    </source>
</evidence>
<keyword evidence="12" id="KW-1185">Reference proteome</keyword>
<dbReference type="AlphaFoldDB" id="A0A2U8FRP3"/>
<dbReference type="GO" id="GO:0034257">
    <property type="term" value="F:nicotinamide riboside transmembrane transporter activity"/>
    <property type="evidence" value="ECO:0007669"/>
    <property type="project" value="InterPro"/>
</dbReference>